<keyword evidence="2" id="KW-1185">Reference proteome</keyword>
<dbReference type="EnsemblPlants" id="AET6Gv20937300.23">
    <property type="protein sequence ID" value="AET6Gv20937300.23"/>
    <property type="gene ID" value="AET6Gv20937300"/>
</dbReference>
<dbReference type="Proteomes" id="UP000015105">
    <property type="component" value="Chromosome 6D"/>
</dbReference>
<reference evidence="1" key="5">
    <citation type="journal article" date="2021" name="G3 (Bethesda)">
        <title>Aegilops tauschii genome assembly Aet v5.0 features greater sequence contiguity and improved annotation.</title>
        <authorList>
            <person name="Wang L."/>
            <person name="Zhu T."/>
            <person name="Rodriguez J.C."/>
            <person name="Deal K.R."/>
            <person name="Dubcovsky J."/>
            <person name="McGuire P.E."/>
            <person name="Lux T."/>
            <person name="Spannagl M."/>
            <person name="Mayer K.F.X."/>
            <person name="Baldrich P."/>
            <person name="Meyers B.C."/>
            <person name="Huo N."/>
            <person name="Gu Y.Q."/>
            <person name="Zhou H."/>
            <person name="Devos K.M."/>
            <person name="Bennetzen J.L."/>
            <person name="Unver T."/>
            <person name="Budak H."/>
            <person name="Gulick P.J."/>
            <person name="Galiba G."/>
            <person name="Kalapos B."/>
            <person name="Nelson D.R."/>
            <person name="Li P."/>
            <person name="You F.M."/>
            <person name="Luo M.C."/>
            <person name="Dvorak J."/>
        </authorList>
    </citation>
    <scope>NUCLEOTIDE SEQUENCE [LARGE SCALE GENOMIC DNA]</scope>
    <source>
        <strain evidence="1">cv. AL8/78</strain>
    </source>
</reference>
<name>A0A453Q0Q1_AEGTS</name>
<evidence type="ECO:0000313" key="1">
    <source>
        <dbReference type="EnsemblPlants" id="AET6Gv20937300.23"/>
    </source>
</evidence>
<evidence type="ECO:0008006" key="3">
    <source>
        <dbReference type="Google" id="ProtNLM"/>
    </source>
</evidence>
<dbReference type="Gramene" id="AET6Gv20937300.23">
    <property type="protein sequence ID" value="AET6Gv20937300.23"/>
    <property type="gene ID" value="AET6Gv20937300"/>
</dbReference>
<reference evidence="2" key="2">
    <citation type="journal article" date="2017" name="Nat. Plants">
        <title>The Aegilops tauschii genome reveals multiple impacts of transposons.</title>
        <authorList>
            <person name="Zhao G."/>
            <person name="Zou C."/>
            <person name="Li K."/>
            <person name="Wang K."/>
            <person name="Li T."/>
            <person name="Gao L."/>
            <person name="Zhang X."/>
            <person name="Wang H."/>
            <person name="Yang Z."/>
            <person name="Liu X."/>
            <person name="Jiang W."/>
            <person name="Mao L."/>
            <person name="Kong X."/>
            <person name="Jiao Y."/>
            <person name="Jia J."/>
        </authorList>
    </citation>
    <scope>NUCLEOTIDE SEQUENCE [LARGE SCALE GENOMIC DNA]</scope>
    <source>
        <strain evidence="2">cv. AL8/78</strain>
    </source>
</reference>
<dbReference type="PANTHER" id="PTHR44376:SF9">
    <property type="entry name" value="TRANSCRIPTIONAL COREPRESSOR LEUNIG_HOMOLOG"/>
    <property type="match status" value="1"/>
</dbReference>
<dbReference type="GO" id="GO:0003714">
    <property type="term" value="F:transcription corepressor activity"/>
    <property type="evidence" value="ECO:0007669"/>
    <property type="project" value="InterPro"/>
</dbReference>
<reference evidence="1" key="4">
    <citation type="submission" date="2019-03" db="UniProtKB">
        <authorList>
            <consortium name="EnsemblPlants"/>
        </authorList>
    </citation>
    <scope>IDENTIFICATION</scope>
</reference>
<dbReference type="PANTHER" id="PTHR44376">
    <property type="entry name" value="TRANSCRIPTIONAL REGULATOR OF FILAMENTOUS GROWTH FLO8"/>
    <property type="match status" value="1"/>
</dbReference>
<dbReference type="InterPro" id="IPR044716">
    <property type="entry name" value="LEUNIG-like"/>
</dbReference>
<reference evidence="1" key="3">
    <citation type="journal article" date="2017" name="Nature">
        <title>Genome sequence of the progenitor of the wheat D genome Aegilops tauschii.</title>
        <authorList>
            <person name="Luo M.C."/>
            <person name="Gu Y.Q."/>
            <person name="Puiu D."/>
            <person name="Wang H."/>
            <person name="Twardziok S.O."/>
            <person name="Deal K.R."/>
            <person name="Huo N."/>
            <person name="Zhu T."/>
            <person name="Wang L."/>
            <person name="Wang Y."/>
            <person name="McGuire P.E."/>
            <person name="Liu S."/>
            <person name="Long H."/>
            <person name="Ramasamy R.K."/>
            <person name="Rodriguez J.C."/>
            <person name="Van S.L."/>
            <person name="Yuan L."/>
            <person name="Wang Z."/>
            <person name="Xia Z."/>
            <person name="Xiao L."/>
            <person name="Anderson O.D."/>
            <person name="Ouyang S."/>
            <person name="Liang Y."/>
            <person name="Zimin A.V."/>
            <person name="Pertea G."/>
            <person name="Qi P."/>
            <person name="Bennetzen J.L."/>
            <person name="Dai X."/>
            <person name="Dawson M.W."/>
            <person name="Muller H.G."/>
            <person name="Kugler K."/>
            <person name="Rivarola-Duarte L."/>
            <person name="Spannagl M."/>
            <person name="Mayer K.F.X."/>
            <person name="Lu F.H."/>
            <person name="Bevan M.W."/>
            <person name="Leroy P."/>
            <person name="Li P."/>
            <person name="You F.M."/>
            <person name="Sun Q."/>
            <person name="Liu Z."/>
            <person name="Lyons E."/>
            <person name="Wicker T."/>
            <person name="Salzberg S.L."/>
            <person name="Devos K.M."/>
            <person name="Dvorak J."/>
        </authorList>
    </citation>
    <scope>NUCLEOTIDE SEQUENCE [LARGE SCALE GENOMIC DNA]</scope>
    <source>
        <strain evidence="1">cv. AL8/78</strain>
    </source>
</reference>
<organism evidence="1 2">
    <name type="scientific">Aegilops tauschii subsp. strangulata</name>
    <name type="common">Goatgrass</name>
    <dbReference type="NCBI Taxonomy" id="200361"/>
    <lineage>
        <taxon>Eukaryota</taxon>
        <taxon>Viridiplantae</taxon>
        <taxon>Streptophyta</taxon>
        <taxon>Embryophyta</taxon>
        <taxon>Tracheophyta</taxon>
        <taxon>Spermatophyta</taxon>
        <taxon>Magnoliopsida</taxon>
        <taxon>Liliopsida</taxon>
        <taxon>Poales</taxon>
        <taxon>Poaceae</taxon>
        <taxon>BOP clade</taxon>
        <taxon>Pooideae</taxon>
        <taxon>Triticodae</taxon>
        <taxon>Triticeae</taxon>
        <taxon>Triticinae</taxon>
        <taxon>Aegilops</taxon>
    </lineage>
</organism>
<reference evidence="2" key="1">
    <citation type="journal article" date="2014" name="Science">
        <title>Ancient hybridizations among the ancestral genomes of bread wheat.</title>
        <authorList>
            <consortium name="International Wheat Genome Sequencing Consortium,"/>
            <person name="Marcussen T."/>
            <person name="Sandve S.R."/>
            <person name="Heier L."/>
            <person name="Spannagl M."/>
            <person name="Pfeifer M."/>
            <person name="Jakobsen K.S."/>
            <person name="Wulff B.B."/>
            <person name="Steuernagel B."/>
            <person name="Mayer K.F."/>
            <person name="Olsen O.A."/>
        </authorList>
    </citation>
    <scope>NUCLEOTIDE SEQUENCE [LARGE SCALE GENOMIC DNA]</scope>
    <source>
        <strain evidence="2">cv. AL8/78</strain>
    </source>
</reference>
<protein>
    <recommendedName>
        <fullName evidence="3">Anaphase-promoting complex subunit 4 WD40 domain-containing protein</fullName>
    </recommendedName>
</protein>
<accession>A0A453Q0Q1</accession>
<proteinExistence type="predicted"/>
<evidence type="ECO:0000313" key="2">
    <source>
        <dbReference type="Proteomes" id="UP000015105"/>
    </source>
</evidence>
<dbReference type="AlphaFoldDB" id="A0A453Q0Q1"/>
<sequence length="54" mass="6002">TAQIRFQPSTGQFLAAASESVVSIFDVETHTKKYTLQVCFSTQTHRCCTVSFLS</sequence>